<dbReference type="RefSeq" id="WP_310925755.1">
    <property type="nucleotide sequence ID" value="NZ_JAMQOP010000004.1"/>
</dbReference>
<gene>
    <name evidence="1" type="ORF">NDI76_18980</name>
</gene>
<evidence type="ECO:0000313" key="1">
    <source>
        <dbReference type="EMBL" id="MDS0300837.1"/>
    </source>
</evidence>
<comment type="caution">
    <text evidence="1">The sequence shown here is derived from an EMBL/GenBank/DDBJ whole genome shotgun (WGS) entry which is preliminary data.</text>
</comment>
<evidence type="ECO:0008006" key="3">
    <source>
        <dbReference type="Google" id="ProtNLM"/>
    </source>
</evidence>
<proteinExistence type="predicted"/>
<accession>A0ABU2GJ26</accession>
<name>A0ABU2GJ26_9EURY</name>
<sequence length="57" mass="6599">MRLIHSPNRERCHECGERADIVVARGHRLWYSCWDDAPPLLEQGGKIVAGDLTTRRR</sequence>
<organism evidence="1 2">
    <name type="scientific">Halogeometricum salsisoli</name>
    <dbReference type="NCBI Taxonomy" id="2950536"/>
    <lineage>
        <taxon>Archaea</taxon>
        <taxon>Methanobacteriati</taxon>
        <taxon>Methanobacteriota</taxon>
        <taxon>Stenosarchaea group</taxon>
        <taxon>Halobacteria</taxon>
        <taxon>Halobacteriales</taxon>
        <taxon>Haloferacaceae</taxon>
        <taxon>Halogeometricum</taxon>
    </lineage>
</organism>
<evidence type="ECO:0000313" key="2">
    <source>
        <dbReference type="Proteomes" id="UP001257060"/>
    </source>
</evidence>
<reference evidence="1 2" key="1">
    <citation type="submission" date="2022-06" db="EMBL/GenBank/DDBJ databases">
        <title>Halogeometricum sp. a new haloarchaeum isolate from saline soil.</title>
        <authorList>
            <person name="Strakova D."/>
            <person name="Galisteo C."/>
            <person name="Sanchez-Porro C."/>
            <person name="Ventosa A."/>
        </authorList>
    </citation>
    <scope>NUCLEOTIDE SEQUENCE [LARGE SCALE GENOMIC DNA]</scope>
    <source>
        <strain evidence="1 2">S1BR25-6</strain>
    </source>
</reference>
<dbReference type="Proteomes" id="UP001257060">
    <property type="component" value="Unassembled WGS sequence"/>
</dbReference>
<keyword evidence="2" id="KW-1185">Reference proteome</keyword>
<protein>
    <recommendedName>
        <fullName evidence="3">Small CPxCG-related zinc finger protein</fullName>
    </recommendedName>
</protein>
<dbReference type="EMBL" id="JAMQOP010000004">
    <property type="protein sequence ID" value="MDS0300837.1"/>
    <property type="molecule type" value="Genomic_DNA"/>
</dbReference>